<keyword evidence="8 11" id="KW-0472">Membrane</keyword>
<comment type="similarity">
    <text evidence="2">Belongs to the glycosyltransferase 31 family.</text>
</comment>
<dbReference type="EMBL" id="OB660184">
    <property type="protein sequence ID" value="CAD7223329.1"/>
    <property type="molecule type" value="Genomic_DNA"/>
</dbReference>
<protein>
    <recommendedName>
        <fullName evidence="12">Fringe-like glycosyltransferase domain-containing protein</fullName>
    </recommendedName>
</protein>
<dbReference type="Pfam" id="PF02434">
    <property type="entry name" value="Fringe"/>
    <property type="match status" value="1"/>
</dbReference>
<dbReference type="Gene3D" id="3.90.550.50">
    <property type="match status" value="1"/>
</dbReference>
<evidence type="ECO:0000256" key="6">
    <source>
        <dbReference type="ARBA" id="ARBA00022968"/>
    </source>
</evidence>
<reference evidence="13" key="1">
    <citation type="submission" date="2020-11" db="EMBL/GenBank/DDBJ databases">
        <authorList>
            <person name="Tran Van P."/>
        </authorList>
    </citation>
    <scope>NUCLEOTIDE SEQUENCE</scope>
</reference>
<keyword evidence="4" id="KW-0808">Transferase</keyword>
<keyword evidence="7 11" id="KW-1133">Transmembrane helix</keyword>
<evidence type="ECO:0000256" key="3">
    <source>
        <dbReference type="ARBA" id="ARBA00022676"/>
    </source>
</evidence>
<name>A0A7R8W203_9CRUS</name>
<keyword evidence="5 11" id="KW-0812">Transmembrane</keyword>
<dbReference type="PANTHER" id="PTHR10811">
    <property type="entry name" value="FRINGE-RELATED"/>
    <property type="match status" value="1"/>
</dbReference>
<evidence type="ECO:0000256" key="5">
    <source>
        <dbReference type="ARBA" id="ARBA00022692"/>
    </source>
</evidence>
<comment type="subcellular location">
    <subcellularLocation>
        <location evidence="9">Endomembrane system</location>
        <topology evidence="9">Single-pass membrane protein</topology>
    </subcellularLocation>
    <subcellularLocation>
        <location evidence="1">Membrane</location>
        <topology evidence="1">Single-pass type II membrane protein</topology>
    </subcellularLocation>
</comment>
<evidence type="ECO:0000313" key="13">
    <source>
        <dbReference type="EMBL" id="CAD7223329.1"/>
    </source>
</evidence>
<gene>
    <name evidence="13" type="ORF">CTOB1V02_LOCUS1319</name>
</gene>
<dbReference type="GO" id="GO:0016020">
    <property type="term" value="C:membrane"/>
    <property type="evidence" value="ECO:0007669"/>
    <property type="project" value="UniProtKB-SubCell"/>
</dbReference>
<dbReference type="GO" id="GO:0016757">
    <property type="term" value="F:glycosyltransferase activity"/>
    <property type="evidence" value="ECO:0007669"/>
    <property type="project" value="UniProtKB-KW"/>
</dbReference>
<keyword evidence="6" id="KW-0735">Signal-anchor</keyword>
<evidence type="ECO:0000256" key="10">
    <source>
        <dbReference type="SAM" id="MobiDB-lite"/>
    </source>
</evidence>
<evidence type="ECO:0000256" key="1">
    <source>
        <dbReference type="ARBA" id="ARBA00004606"/>
    </source>
</evidence>
<feature type="region of interest" description="Disordered" evidence="10">
    <location>
        <begin position="47"/>
        <end position="67"/>
    </location>
</feature>
<organism evidence="13">
    <name type="scientific">Cyprideis torosa</name>
    <dbReference type="NCBI Taxonomy" id="163714"/>
    <lineage>
        <taxon>Eukaryota</taxon>
        <taxon>Metazoa</taxon>
        <taxon>Ecdysozoa</taxon>
        <taxon>Arthropoda</taxon>
        <taxon>Crustacea</taxon>
        <taxon>Oligostraca</taxon>
        <taxon>Ostracoda</taxon>
        <taxon>Podocopa</taxon>
        <taxon>Podocopida</taxon>
        <taxon>Cytherocopina</taxon>
        <taxon>Cytheroidea</taxon>
        <taxon>Cytherideidae</taxon>
        <taxon>Cyprideis</taxon>
    </lineage>
</organism>
<feature type="domain" description="Fringe-like glycosyltransferase" evidence="12">
    <location>
        <begin position="103"/>
        <end position="323"/>
    </location>
</feature>
<dbReference type="GO" id="GO:0012505">
    <property type="term" value="C:endomembrane system"/>
    <property type="evidence" value="ECO:0007669"/>
    <property type="project" value="UniProtKB-SubCell"/>
</dbReference>
<evidence type="ECO:0000259" key="12">
    <source>
        <dbReference type="Pfam" id="PF02434"/>
    </source>
</evidence>
<accession>A0A7R8W203</accession>
<keyword evidence="3" id="KW-0328">Glycosyltransferase</keyword>
<feature type="compositionally biased region" description="Basic and acidic residues" evidence="10">
    <location>
        <begin position="54"/>
        <end position="63"/>
    </location>
</feature>
<evidence type="ECO:0000256" key="9">
    <source>
        <dbReference type="ARBA" id="ARBA00037847"/>
    </source>
</evidence>
<evidence type="ECO:0000256" key="11">
    <source>
        <dbReference type="SAM" id="Phobius"/>
    </source>
</evidence>
<dbReference type="OrthoDB" id="8959630at2759"/>
<feature type="transmembrane region" description="Helical" evidence="11">
    <location>
        <begin position="20"/>
        <end position="37"/>
    </location>
</feature>
<evidence type="ECO:0000256" key="8">
    <source>
        <dbReference type="ARBA" id="ARBA00023136"/>
    </source>
</evidence>
<dbReference type="AlphaFoldDB" id="A0A7R8W203"/>
<sequence length="331" mass="38155">MSSPMWWLCSENMRFKLKRTIQAISCSLLLVYIGILFKNTPVALRPSPDASQPWKERAPRSIDDEGSSNALFLPKDLVEASVSSEDSPEFFTAKGWDSRGNFTTLDDIFISVKTTKRYHDTRLELILKTWFNLAPHQTFFFTDGEDPLYARKTGFHLLNSNCSSSHHRRALCCKMAVEFDTFLESNKKWFCHFDDDNYVNVPRLLALLKGYDARHDWYLGKLSIRTPLEILNRDLPQQKISFWFATGGAGFCLSRAMAYRMMPLASGGKFIRIGEKIRLPDDVTIGYIIEHLLGLRLTVVEEFHSHLEPMKFMKEETFPRQVGTNSENEMV</sequence>
<evidence type="ECO:0000256" key="7">
    <source>
        <dbReference type="ARBA" id="ARBA00022989"/>
    </source>
</evidence>
<dbReference type="InterPro" id="IPR003378">
    <property type="entry name" value="Fringe-like_glycosylTrfase"/>
</dbReference>
<evidence type="ECO:0000256" key="4">
    <source>
        <dbReference type="ARBA" id="ARBA00022679"/>
    </source>
</evidence>
<evidence type="ECO:0000256" key="2">
    <source>
        <dbReference type="ARBA" id="ARBA00008661"/>
    </source>
</evidence>
<proteinExistence type="inferred from homology"/>